<gene>
    <name evidence="2" type="ORF">Fcan01_16744</name>
</gene>
<comment type="caution">
    <text evidence="2">The sequence shown here is derived from an EMBL/GenBank/DDBJ whole genome shotgun (WGS) entry which is preliminary data.</text>
</comment>
<evidence type="ECO:0008006" key="4">
    <source>
        <dbReference type="Google" id="ProtNLM"/>
    </source>
</evidence>
<keyword evidence="1" id="KW-0812">Transmembrane</keyword>
<keyword evidence="1" id="KW-0472">Membrane</keyword>
<protein>
    <recommendedName>
        <fullName evidence="4">Ionotropic glutamate receptor C-terminal domain-containing protein</fullName>
    </recommendedName>
</protein>
<sequence>MAHQMVVEVTRDDRTPRIWLICNFCHPNYLTLVPLKKQLTTFAHIENEFVYMDAIANQIYWLIRDHASKPSVPTLEVFDTNGKFASYQEVAFQFITCDGIKQIGSRVSFNGYVAAFDVWTWTLLLSSVLVTPIIIDVLSKSSHSIGKQRSLQCLMLSFVKSLLEQGDSWLTNPKTSFTYPIAMTWMLMSIVISNAYKGDNITSLTSPNRPKLVETYQDLLDGGFNIYGKTYSPTTVDVFTDLAPHEISVKCTEIGNAMGELLDFTSSKGQDEFIRFYQKLSNNIHLPPRIFELIKSGPSISYVDEISNCSKSALTLRVGEIEEMFLLLKTRQISGGTAVIGKEQLLKDSVGFILKYWTTSKVLVAFSALVHSCIYSKWIDVSKFQKLLALRKLVAKVDQEKLKWTGIGIGGNMVTIYYFWFGMLSVAAVMLYCEFKARSLWCQYQLIKIAASSSS</sequence>
<name>A0A226DWG0_FOLCA</name>
<evidence type="ECO:0000256" key="1">
    <source>
        <dbReference type="SAM" id="Phobius"/>
    </source>
</evidence>
<proteinExistence type="predicted"/>
<organism evidence="2 3">
    <name type="scientific">Folsomia candida</name>
    <name type="common">Springtail</name>
    <dbReference type="NCBI Taxonomy" id="158441"/>
    <lineage>
        <taxon>Eukaryota</taxon>
        <taxon>Metazoa</taxon>
        <taxon>Ecdysozoa</taxon>
        <taxon>Arthropoda</taxon>
        <taxon>Hexapoda</taxon>
        <taxon>Collembola</taxon>
        <taxon>Entomobryomorpha</taxon>
        <taxon>Isotomoidea</taxon>
        <taxon>Isotomidae</taxon>
        <taxon>Proisotominae</taxon>
        <taxon>Folsomia</taxon>
    </lineage>
</organism>
<feature type="transmembrane region" description="Helical" evidence="1">
    <location>
        <begin position="417"/>
        <end position="435"/>
    </location>
</feature>
<keyword evidence="3" id="KW-1185">Reference proteome</keyword>
<dbReference type="Proteomes" id="UP000198287">
    <property type="component" value="Unassembled WGS sequence"/>
</dbReference>
<reference evidence="2 3" key="1">
    <citation type="submission" date="2015-12" db="EMBL/GenBank/DDBJ databases">
        <title>The genome of Folsomia candida.</title>
        <authorList>
            <person name="Faddeeva A."/>
            <person name="Derks M.F."/>
            <person name="Anvar Y."/>
            <person name="Smit S."/>
            <person name="Van Straalen N."/>
            <person name="Roelofs D."/>
        </authorList>
    </citation>
    <scope>NUCLEOTIDE SEQUENCE [LARGE SCALE GENOMIC DNA]</scope>
    <source>
        <strain evidence="2 3">VU population</strain>
        <tissue evidence="2">Whole body</tissue>
    </source>
</reference>
<accession>A0A226DWG0</accession>
<evidence type="ECO:0000313" key="3">
    <source>
        <dbReference type="Proteomes" id="UP000198287"/>
    </source>
</evidence>
<keyword evidence="1" id="KW-1133">Transmembrane helix</keyword>
<dbReference type="Gene3D" id="1.10.287.70">
    <property type="match status" value="1"/>
</dbReference>
<dbReference type="AlphaFoldDB" id="A0A226DWG0"/>
<evidence type="ECO:0000313" key="2">
    <source>
        <dbReference type="EMBL" id="OXA49057.1"/>
    </source>
</evidence>
<dbReference type="EMBL" id="LNIX01000011">
    <property type="protein sequence ID" value="OXA49057.1"/>
    <property type="molecule type" value="Genomic_DNA"/>
</dbReference>